<dbReference type="SUPFAM" id="SSF50494">
    <property type="entry name" value="Trypsin-like serine proteases"/>
    <property type="match status" value="1"/>
</dbReference>
<dbReference type="Pfam" id="PF00089">
    <property type="entry name" value="Trypsin"/>
    <property type="match status" value="1"/>
</dbReference>
<feature type="domain" description="Peptidase S1" evidence="2">
    <location>
        <begin position="236"/>
        <end position="397"/>
    </location>
</feature>
<dbReference type="SMART" id="SM00020">
    <property type="entry name" value="Tryp_SPc"/>
    <property type="match status" value="1"/>
</dbReference>
<dbReference type="Gene3D" id="2.40.10.10">
    <property type="entry name" value="Trypsin-like serine proteases"/>
    <property type="match status" value="1"/>
</dbReference>
<evidence type="ECO:0000259" key="2">
    <source>
        <dbReference type="PROSITE" id="PS50240"/>
    </source>
</evidence>
<dbReference type="PANTHER" id="PTHR24260:SF136">
    <property type="entry name" value="GH08193P-RELATED"/>
    <property type="match status" value="1"/>
</dbReference>
<dbReference type="InterPro" id="IPR051333">
    <property type="entry name" value="CLIP_Serine_Protease"/>
</dbReference>
<keyword evidence="1" id="KW-0472">Membrane</keyword>
<accession>A0ABQ9JJ17</accession>
<name>A0ABQ9JJ17_9CUCU</name>
<keyword evidence="1" id="KW-1133">Transmembrane helix</keyword>
<dbReference type="InterPro" id="IPR018114">
    <property type="entry name" value="TRYPSIN_HIS"/>
</dbReference>
<gene>
    <name evidence="3" type="ORF">NQ317_011776</name>
</gene>
<reference evidence="3" key="1">
    <citation type="journal article" date="2023" name="Insect Mol. Biol.">
        <title>Genome sequencing provides insights into the evolution of gene families encoding plant cell wall-degrading enzymes in longhorned beetles.</title>
        <authorList>
            <person name="Shin N.R."/>
            <person name="Okamura Y."/>
            <person name="Kirsch R."/>
            <person name="Pauchet Y."/>
        </authorList>
    </citation>
    <scope>NUCLEOTIDE SEQUENCE</scope>
    <source>
        <strain evidence="3">MMC_N1</strain>
    </source>
</reference>
<evidence type="ECO:0000313" key="3">
    <source>
        <dbReference type="EMBL" id="KAJ8977604.1"/>
    </source>
</evidence>
<keyword evidence="1" id="KW-0812">Transmembrane</keyword>
<dbReference type="Pfam" id="PF16030">
    <property type="entry name" value="GD_N"/>
    <property type="match status" value="1"/>
</dbReference>
<sequence length="397" mass="44437">MLLTTKVRHEVNTPSKQFIQLWFFVMEILFGSLNLLNHPDVDINSDSTRARFYAHGHIPCTVILSSTCLVAALASITAALPQPVEADKRFSPCPYLFHYDTTDQPGQWIGNLVIQSDDDLHGVWIRLIFDNPIGGVDIDGDYEVVPRNEENGVLIKNGKLLLKAGDQTNVKITVKYDGSKFPQLIEYRLNAKSLCPDPNNGRSDFFQGDARSKDLLKTILSPISPTVKETAYQCGVISPDGSLSYPWHADIFIKHDDTEQYACEATLISPSHLLTAAHCVTFINKNEEVPVNKIAVYLGGSKDALGADRETVAEVKVYHSYDPLTLFNDLAILQLERNVSLTEKVQPICLSDQHNFEGVSSLIGYNIGKREDQVKETRVKWIDSDECQKGLPNWKIY</sequence>
<dbReference type="InterPro" id="IPR001254">
    <property type="entry name" value="Trypsin_dom"/>
</dbReference>
<organism evidence="3 4">
    <name type="scientific">Molorchus minor</name>
    <dbReference type="NCBI Taxonomy" id="1323400"/>
    <lineage>
        <taxon>Eukaryota</taxon>
        <taxon>Metazoa</taxon>
        <taxon>Ecdysozoa</taxon>
        <taxon>Arthropoda</taxon>
        <taxon>Hexapoda</taxon>
        <taxon>Insecta</taxon>
        <taxon>Pterygota</taxon>
        <taxon>Neoptera</taxon>
        <taxon>Endopterygota</taxon>
        <taxon>Coleoptera</taxon>
        <taxon>Polyphaga</taxon>
        <taxon>Cucujiformia</taxon>
        <taxon>Chrysomeloidea</taxon>
        <taxon>Cerambycidae</taxon>
        <taxon>Lamiinae</taxon>
        <taxon>Monochamini</taxon>
        <taxon>Molorchus</taxon>
    </lineage>
</organism>
<keyword evidence="4" id="KW-1185">Reference proteome</keyword>
<feature type="transmembrane region" description="Helical" evidence="1">
    <location>
        <begin position="56"/>
        <end position="80"/>
    </location>
</feature>
<dbReference type="PROSITE" id="PS00134">
    <property type="entry name" value="TRYPSIN_HIS"/>
    <property type="match status" value="1"/>
</dbReference>
<feature type="transmembrane region" description="Helical" evidence="1">
    <location>
        <begin position="18"/>
        <end position="36"/>
    </location>
</feature>
<dbReference type="Proteomes" id="UP001162164">
    <property type="component" value="Unassembled WGS sequence"/>
</dbReference>
<dbReference type="PROSITE" id="PS50240">
    <property type="entry name" value="TRYPSIN_DOM"/>
    <property type="match status" value="1"/>
</dbReference>
<dbReference type="EMBL" id="JAPWTJ010000526">
    <property type="protein sequence ID" value="KAJ8977604.1"/>
    <property type="molecule type" value="Genomic_DNA"/>
</dbReference>
<dbReference type="PANTHER" id="PTHR24260">
    <property type="match status" value="1"/>
</dbReference>
<protein>
    <recommendedName>
        <fullName evidence="2">Peptidase S1 domain-containing protein</fullName>
    </recommendedName>
</protein>
<evidence type="ECO:0000256" key="1">
    <source>
        <dbReference type="SAM" id="Phobius"/>
    </source>
</evidence>
<dbReference type="InterPro" id="IPR043504">
    <property type="entry name" value="Peptidase_S1_PA_chymotrypsin"/>
</dbReference>
<dbReference type="InterPro" id="IPR009003">
    <property type="entry name" value="Peptidase_S1_PA"/>
</dbReference>
<dbReference type="InterPro" id="IPR031986">
    <property type="entry name" value="GD_N"/>
</dbReference>
<comment type="caution">
    <text evidence="3">The sequence shown here is derived from an EMBL/GenBank/DDBJ whole genome shotgun (WGS) entry which is preliminary data.</text>
</comment>
<proteinExistence type="predicted"/>
<evidence type="ECO:0000313" key="4">
    <source>
        <dbReference type="Proteomes" id="UP001162164"/>
    </source>
</evidence>